<dbReference type="PANTHER" id="PTHR10039">
    <property type="entry name" value="AMELOGENIN"/>
    <property type="match status" value="1"/>
</dbReference>
<keyword evidence="2" id="KW-0812">Transmembrane</keyword>
<feature type="transmembrane region" description="Helical" evidence="2">
    <location>
        <begin position="338"/>
        <end position="358"/>
    </location>
</feature>
<feature type="non-terminal residue" evidence="4">
    <location>
        <position position="396"/>
    </location>
</feature>
<organism evidence="4 5">
    <name type="scientific">Penicillium cosmopolitanum</name>
    <dbReference type="NCBI Taxonomy" id="1131564"/>
    <lineage>
        <taxon>Eukaryota</taxon>
        <taxon>Fungi</taxon>
        <taxon>Dikarya</taxon>
        <taxon>Ascomycota</taxon>
        <taxon>Pezizomycotina</taxon>
        <taxon>Eurotiomycetes</taxon>
        <taxon>Eurotiomycetidae</taxon>
        <taxon>Eurotiales</taxon>
        <taxon>Aspergillaceae</taxon>
        <taxon>Penicillium</taxon>
    </lineage>
</organism>
<dbReference type="AlphaFoldDB" id="A0A9W9WAQ8"/>
<comment type="caution">
    <text evidence="4">The sequence shown here is derived from an EMBL/GenBank/DDBJ whole genome shotgun (WGS) entry which is preliminary data.</text>
</comment>
<dbReference type="GeneID" id="81364137"/>
<keyword evidence="2" id="KW-0472">Membrane</keyword>
<evidence type="ECO:0000313" key="5">
    <source>
        <dbReference type="Proteomes" id="UP001147747"/>
    </source>
</evidence>
<evidence type="ECO:0000259" key="3">
    <source>
        <dbReference type="Pfam" id="PF24883"/>
    </source>
</evidence>
<dbReference type="PANTHER" id="PTHR10039:SF14">
    <property type="entry name" value="NACHT DOMAIN-CONTAINING PROTEIN"/>
    <property type="match status" value="1"/>
</dbReference>
<reference evidence="4" key="2">
    <citation type="journal article" date="2023" name="IMA Fungus">
        <title>Comparative genomic study of the Penicillium genus elucidates a diverse pangenome and 15 lateral gene transfer events.</title>
        <authorList>
            <person name="Petersen C."/>
            <person name="Sorensen T."/>
            <person name="Nielsen M.R."/>
            <person name="Sondergaard T.E."/>
            <person name="Sorensen J.L."/>
            <person name="Fitzpatrick D.A."/>
            <person name="Frisvad J.C."/>
            <person name="Nielsen K.L."/>
        </authorList>
    </citation>
    <scope>NUCLEOTIDE SEQUENCE</scope>
    <source>
        <strain evidence="4">IBT 29677</strain>
    </source>
</reference>
<protein>
    <recommendedName>
        <fullName evidence="3">Nephrocystin 3-like N-terminal domain-containing protein</fullName>
    </recommendedName>
</protein>
<dbReference type="Gene3D" id="3.40.50.300">
    <property type="entry name" value="P-loop containing nucleotide triphosphate hydrolases"/>
    <property type="match status" value="1"/>
</dbReference>
<gene>
    <name evidence="4" type="ORF">N7509_000520</name>
</gene>
<dbReference type="InterPro" id="IPR027417">
    <property type="entry name" value="P-loop_NTPase"/>
</dbReference>
<dbReference type="EMBL" id="JAPZBU010000003">
    <property type="protein sequence ID" value="KAJ5413893.1"/>
    <property type="molecule type" value="Genomic_DNA"/>
</dbReference>
<name>A0A9W9WAQ8_9EURO</name>
<dbReference type="RefSeq" id="XP_056493739.1">
    <property type="nucleotide sequence ID" value="XM_056625157.1"/>
</dbReference>
<accession>A0A9W9WAQ8</accession>
<feature type="domain" description="Nephrocystin 3-like N-terminal" evidence="3">
    <location>
        <begin position="39"/>
        <end position="200"/>
    </location>
</feature>
<keyword evidence="1" id="KW-0677">Repeat</keyword>
<evidence type="ECO:0000313" key="4">
    <source>
        <dbReference type="EMBL" id="KAJ5413893.1"/>
    </source>
</evidence>
<dbReference type="Proteomes" id="UP001147747">
    <property type="component" value="Unassembled WGS sequence"/>
</dbReference>
<reference evidence="4" key="1">
    <citation type="submission" date="2022-12" db="EMBL/GenBank/DDBJ databases">
        <authorList>
            <person name="Petersen C."/>
        </authorList>
    </citation>
    <scope>NUCLEOTIDE SEQUENCE</scope>
    <source>
        <strain evidence="4">IBT 29677</strain>
    </source>
</reference>
<dbReference type="InterPro" id="IPR056884">
    <property type="entry name" value="NPHP3-like_N"/>
</dbReference>
<proteinExistence type="predicted"/>
<evidence type="ECO:0000256" key="2">
    <source>
        <dbReference type="SAM" id="Phobius"/>
    </source>
</evidence>
<dbReference type="Pfam" id="PF24883">
    <property type="entry name" value="NPHP3_N"/>
    <property type="match status" value="1"/>
</dbReference>
<sequence>MDHNSILDKLSVATEARFDSFSDRDEVQCFQGTRIELLQQIMEWAMSPSQKSIFWLNGMAWTGKSTISRTVVRSPEDTNHLGASFYFKRGEGDRAKAKKFFPTLTRQLILRISELRSGVQKAFDQDPGTASKSLKEQFEKLLLQPLLNLDQFVQQTRTTVIVVNALDECEHNPDVRNIIRLLPLLQKAKALRLHIFLTSRPEPSIHLSFSKIMDNDYQDLTLDKIPEELTARDIQFFLKNQFTKINRDRNITTNWPGDDVIQQLVTMSVPLFISIAPVCRYIANSRWEPRSRLEELLTDQAKYVSRMDKTYVVLTQLLDDQDNDEPEQQQLLQEFQKIIGVIILLATPLSVNALSALLGMGAEKISNRLNFFRSVLNISDNQDQPTGFYICRFETF</sequence>
<dbReference type="OrthoDB" id="1577640at2759"/>
<dbReference type="SUPFAM" id="SSF52540">
    <property type="entry name" value="P-loop containing nucleoside triphosphate hydrolases"/>
    <property type="match status" value="1"/>
</dbReference>
<evidence type="ECO:0000256" key="1">
    <source>
        <dbReference type="ARBA" id="ARBA00022737"/>
    </source>
</evidence>
<keyword evidence="5" id="KW-1185">Reference proteome</keyword>
<keyword evidence="2" id="KW-1133">Transmembrane helix</keyword>